<dbReference type="OrthoDB" id="189417at2"/>
<reference evidence="4" key="1">
    <citation type="journal article" date="2011" name="PLoS Genet.">
        <title>Azospirillum genomes reveal transition of bacteria from aquatic to terrestrial environments.</title>
        <authorList>
            <person name="Wisniewski-Dye F."/>
            <person name="Borziak K."/>
            <person name="Khalsa-Moyers G."/>
            <person name="Alexandre G."/>
            <person name="Sukharnikov L.O."/>
            <person name="Wuichet K."/>
            <person name="Hurst G.B."/>
            <person name="McDonald W.H."/>
            <person name="Robertson J.S."/>
            <person name="Barbe V."/>
            <person name="Calteau A."/>
            <person name="Rouy Z."/>
            <person name="Mangenot S."/>
            <person name="Prigent-Combaret C."/>
            <person name="Normand P."/>
            <person name="Boyer M."/>
            <person name="Siguier P."/>
            <person name="Dessaux Y."/>
            <person name="Elmerich C."/>
            <person name="Condemine G."/>
            <person name="Krishnen G."/>
            <person name="Kennedy I."/>
            <person name="Paterson A.H."/>
            <person name="Gonzalez V."/>
            <person name="Mavingui P."/>
            <person name="Zhulin I.B."/>
        </authorList>
    </citation>
    <scope>NUCLEOTIDE SEQUENCE [LARGE SCALE GENOMIC DNA]</scope>
    <source>
        <strain evidence="4">4B</strain>
    </source>
</reference>
<dbReference type="KEGG" id="ali:AZOLI_p60137"/>
<keyword evidence="3" id="KW-0614">Plasmid</keyword>
<dbReference type="HOGENOM" id="CLU_063868_1_0_5"/>
<keyword evidence="2" id="KW-0808">Transferase</keyword>
<dbReference type="AlphaFoldDB" id="G7ZIQ1"/>
<dbReference type="Proteomes" id="UP000005667">
    <property type="component" value="Plasmid AZO_p6"/>
</dbReference>
<evidence type="ECO:0000256" key="2">
    <source>
        <dbReference type="ARBA" id="ARBA00022679"/>
    </source>
</evidence>
<gene>
    <name evidence="3" type="ordered locus">AZOLI_p60137</name>
</gene>
<evidence type="ECO:0000313" key="4">
    <source>
        <dbReference type="Proteomes" id="UP000005667"/>
    </source>
</evidence>
<dbReference type="PANTHER" id="PTHR40048">
    <property type="entry name" value="RHAMNOSYL O-METHYLTRANSFERASE"/>
    <property type="match status" value="1"/>
</dbReference>
<dbReference type="SUPFAM" id="SSF53335">
    <property type="entry name" value="S-adenosyl-L-methionine-dependent methyltransferases"/>
    <property type="match status" value="1"/>
</dbReference>
<dbReference type="InterPro" id="IPR029063">
    <property type="entry name" value="SAM-dependent_MTases_sf"/>
</dbReference>
<dbReference type="Pfam" id="PF04989">
    <property type="entry name" value="RMNT_CmcI"/>
    <property type="match status" value="1"/>
</dbReference>
<dbReference type="GO" id="GO:0071770">
    <property type="term" value="P:DIM/DIP cell wall layer assembly"/>
    <property type="evidence" value="ECO:0007669"/>
    <property type="project" value="TreeGrafter"/>
</dbReference>
<keyword evidence="3" id="KW-0560">Oxidoreductase</keyword>
<dbReference type="EMBL" id="FQ311874">
    <property type="protein sequence ID" value="CBS91552.1"/>
    <property type="molecule type" value="Genomic_DNA"/>
</dbReference>
<sequence length="254" mass="28579">MITIDETAGTVTIQNPDGTRTLPMASTEAFEVVSRAWLRCGWDVKHVYSFTWLGRPIIQLPEDMMRVQEVLNGLRPDVIIETGVAHGGSLVFYASLCKLWGKGRVIGIDVEIRPHNRAAIEAHELFPYIDLIEGSSIDPTTVDQVRLEIRPGETVFVMLDSNHSRAHVLEELKAYGPMVTPNSYIVASDGIMEQVIGAPRTAPDWDWNNPKAAAEEFVRLDPRFQLEQPPWLFNEGLVREPVTYWPGAYLKRIG</sequence>
<protein>
    <submittedName>
        <fullName evidence="3">Cephalosporin hydroxylase</fullName>
        <ecNumber evidence="3">1.-.-.-</ecNumber>
    </submittedName>
</protein>
<name>G7ZIQ1_AZOL4</name>
<dbReference type="GO" id="GO:0008168">
    <property type="term" value="F:methyltransferase activity"/>
    <property type="evidence" value="ECO:0007669"/>
    <property type="project" value="UniProtKB-KW"/>
</dbReference>
<proteinExistence type="predicted"/>
<dbReference type="GO" id="GO:0005886">
    <property type="term" value="C:plasma membrane"/>
    <property type="evidence" value="ECO:0007669"/>
    <property type="project" value="TreeGrafter"/>
</dbReference>
<dbReference type="InterPro" id="IPR007072">
    <property type="entry name" value="RNMT_CmcI"/>
</dbReference>
<dbReference type="EC" id="1.-.-.-" evidence="3"/>
<dbReference type="Gene3D" id="3.40.50.150">
    <property type="entry name" value="Vaccinia Virus protein VP39"/>
    <property type="match status" value="1"/>
</dbReference>
<dbReference type="RefSeq" id="WP_014189977.1">
    <property type="nucleotide sequence ID" value="NC_016588.1"/>
</dbReference>
<dbReference type="GO" id="GO:0016491">
    <property type="term" value="F:oxidoreductase activity"/>
    <property type="evidence" value="ECO:0007669"/>
    <property type="project" value="UniProtKB-KW"/>
</dbReference>
<geneLocation type="plasmid" evidence="3 4">
    <name>AZO_p6</name>
</geneLocation>
<organism evidence="3 4">
    <name type="scientific">Azospirillum lipoferum (strain 4B)</name>
    <dbReference type="NCBI Taxonomy" id="862719"/>
    <lineage>
        <taxon>Bacteria</taxon>
        <taxon>Pseudomonadati</taxon>
        <taxon>Pseudomonadota</taxon>
        <taxon>Alphaproteobacteria</taxon>
        <taxon>Rhodospirillales</taxon>
        <taxon>Azospirillaceae</taxon>
        <taxon>Azospirillum</taxon>
    </lineage>
</organism>
<dbReference type="GO" id="GO:0032259">
    <property type="term" value="P:methylation"/>
    <property type="evidence" value="ECO:0007669"/>
    <property type="project" value="UniProtKB-KW"/>
</dbReference>
<keyword evidence="4" id="KW-1185">Reference proteome</keyword>
<dbReference type="PANTHER" id="PTHR40048:SF1">
    <property type="entry name" value="RHAMNOSYL O-METHYLTRANSFERASE"/>
    <property type="match status" value="1"/>
</dbReference>
<evidence type="ECO:0000313" key="3">
    <source>
        <dbReference type="EMBL" id="CBS91552.1"/>
    </source>
</evidence>
<keyword evidence="1" id="KW-0489">Methyltransferase</keyword>
<dbReference type="GO" id="GO:0008610">
    <property type="term" value="P:lipid biosynthetic process"/>
    <property type="evidence" value="ECO:0007669"/>
    <property type="project" value="InterPro"/>
</dbReference>
<evidence type="ECO:0000256" key="1">
    <source>
        <dbReference type="ARBA" id="ARBA00022603"/>
    </source>
</evidence>
<accession>G7ZIQ1</accession>